<comment type="catalytic activity">
    <reaction evidence="1">
        <text>ATP + protein L-histidine = ADP + protein N-phospho-L-histidine.</text>
        <dbReference type="EC" id="2.7.13.3"/>
    </reaction>
</comment>
<reference evidence="15 16" key="1">
    <citation type="submission" date="2019-06" db="EMBL/GenBank/DDBJ databases">
        <title>Whole genome shotgun sequence of Acinetobacter pittii NBRC 110514.</title>
        <authorList>
            <person name="Hosoyama A."/>
            <person name="Uohara A."/>
            <person name="Ohji S."/>
            <person name="Ichikawa N."/>
        </authorList>
    </citation>
    <scope>NUCLEOTIDE SEQUENCE [LARGE SCALE GENOMIC DNA]</scope>
    <source>
        <strain evidence="15 16">NBRC 110514</strain>
    </source>
</reference>
<dbReference type="GO" id="GO:0016787">
    <property type="term" value="F:hydrolase activity"/>
    <property type="evidence" value="ECO:0007669"/>
    <property type="project" value="UniProtKB-KW"/>
</dbReference>
<dbReference type="InterPro" id="IPR003594">
    <property type="entry name" value="HATPase_dom"/>
</dbReference>
<organism evidence="15 16">
    <name type="scientific">Acinetobacter pittii</name>
    <name type="common">Acinetobacter genomosp. 3</name>
    <dbReference type="NCBI Taxonomy" id="48296"/>
    <lineage>
        <taxon>Bacteria</taxon>
        <taxon>Pseudomonadati</taxon>
        <taxon>Pseudomonadota</taxon>
        <taxon>Gammaproteobacteria</taxon>
        <taxon>Moraxellales</taxon>
        <taxon>Moraxellaceae</taxon>
        <taxon>Acinetobacter</taxon>
        <taxon>Acinetobacter calcoaceticus/baumannii complex</taxon>
    </lineage>
</organism>
<dbReference type="Pfam" id="PF00989">
    <property type="entry name" value="PAS"/>
    <property type="match status" value="1"/>
</dbReference>
<evidence type="ECO:0000256" key="11">
    <source>
        <dbReference type="ARBA" id="ARBA00037696"/>
    </source>
</evidence>
<evidence type="ECO:0000256" key="7">
    <source>
        <dbReference type="ARBA" id="ARBA00022801"/>
    </source>
</evidence>
<accession>A0A1S8XH40</accession>
<evidence type="ECO:0000313" key="15">
    <source>
        <dbReference type="EMBL" id="GEA67929.1"/>
    </source>
</evidence>
<keyword evidence="6 15" id="KW-0418">Kinase</keyword>
<dbReference type="SUPFAM" id="SSF55785">
    <property type="entry name" value="PYP-like sensor domain (PAS domain)"/>
    <property type="match status" value="1"/>
</dbReference>
<dbReference type="SMART" id="SM00091">
    <property type="entry name" value="PAS"/>
    <property type="match status" value="1"/>
</dbReference>
<dbReference type="Gene3D" id="3.30.565.10">
    <property type="entry name" value="Histidine kinase-like ATPase, C-terminal domain"/>
    <property type="match status" value="1"/>
</dbReference>
<evidence type="ECO:0000256" key="8">
    <source>
        <dbReference type="ARBA" id="ARBA00022840"/>
    </source>
</evidence>
<dbReference type="NCBIfam" id="TIGR00229">
    <property type="entry name" value="sensory_box"/>
    <property type="match status" value="1"/>
</dbReference>
<dbReference type="PROSITE" id="PS50109">
    <property type="entry name" value="HIS_KIN"/>
    <property type="match status" value="1"/>
</dbReference>
<keyword evidence="3" id="KW-0597">Phosphoprotein</keyword>
<dbReference type="InterPro" id="IPR000014">
    <property type="entry name" value="PAS"/>
</dbReference>
<dbReference type="Gene3D" id="1.10.287.130">
    <property type="match status" value="1"/>
</dbReference>
<dbReference type="InterPro" id="IPR036890">
    <property type="entry name" value="HATPase_C_sf"/>
</dbReference>
<dbReference type="PANTHER" id="PTHR43065:SF16">
    <property type="entry name" value="SENSORY HISTIDINE KINASE_PHOSPHATASE NTRB"/>
    <property type="match status" value="1"/>
</dbReference>
<sequence>MDQHNPIDYRLLVDNLTTAILLIDSNLNIFYLNSACEALFDISLLRASGQPVLNLLHAPDDTFNTHEALLNTIKTGQPYTRREAVINVNFKDLHVDYTVSQLNIGKSYHPLLLIELNPIDRMLKISKEENLVQQHQVARQLVRGVAHEIKNPLAGIRGATQLLARSLNDKSYAEFTDVIINEVDRLTNLADTMLGSRQLPSYENVNVHEPLERVRSLIANQTKKKIKIIRDYDLSLPDVNADRDQLIQVMLNISVNAIQAITENKAFFIDHEPELILRTRIQRLVTINGVLNRSTVRVDIEDNGPGIPESILESVFYPLVTGRAKGTGLGLSIAQNIMHQHNGMIECQSVPGKTIFSLYLPWESDRVAK</sequence>
<dbReference type="InterPro" id="IPR003661">
    <property type="entry name" value="HisK_dim/P_dom"/>
</dbReference>
<evidence type="ECO:0000256" key="1">
    <source>
        <dbReference type="ARBA" id="ARBA00000085"/>
    </source>
</evidence>
<dbReference type="InterPro" id="IPR005467">
    <property type="entry name" value="His_kinase_dom"/>
</dbReference>
<keyword evidence="10" id="KW-0535">Nitrogen fixation</keyword>
<dbReference type="NCBIfam" id="NF008293">
    <property type="entry name" value="PRK11073.1"/>
    <property type="match status" value="1"/>
</dbReference>
<dbReference type="RefSeq" id="WP_078220958.1">
    <property type="nucleotide sequence ID" value="NZ_BJLJ01000008.1"/>
</dbReference>
<dbReference type="SUPFAM" id="SSF47384">
    <property type="entry name" value="Homodimeric domain of signal transducing histidine kinase"/>
    <property type="match status" value="1"/>
</dbReference>
<dbReference type="InterPro" id="IPR035965">
    <property type="entry name" value="PAS-like_dom_sf"/>
</dbReference>
<evidence type="ECO:0000256" key="3">
    <source>
        <dbReference type="ARBA" id="ARBA00022553"/>
    </source>
</evidence>
<keyword evidence="8" id="KW-0067">ATP-binding</keyword>
<dbReference type="InterPro" id="IPR004358">
    <property type="entry name" value="Sig_transdc_His_kin-like_C"/>
</dbReference>
<dbReference type="CDD" id="cd00130">
    <property type="entry name" value="PAS"/>
    <property type="match status" value="1"/>
</dbReference>
<dbReference type="SUPFAM" id="SSF55874">
    <property type="entry name" value="ATPase domain of HSP90 chaperone/DNA topoisomerase II/histidine kinase"/>
    <property type="match status" value="1"/>
</dbReference>
<keyword evidence="9" id="KW-0902">Two-component regulatory system</keyword>
<dbReference type="InterPro" id="IPR013767">
    <property type="entry name" value="PAS_fold"/>
</dbReference>
<dbReference type="GO" id="GO:0006355">
    <property type="term" value="P:regulation of DNA-templated transcription"/>
    <property type="evidence" value="ECO:0007669"/>
    <property type="project" value="InterPro"/>
</dbReference>
<dbReference type="InterPro" id="IPR036097">
    <property type="entry name" value="HisK_dim/P_sf"/>
</dbReference>
<evidence type="ECO:0000256" key="5">
    <source>
        <dbReference type="ARBA" id="ARBA00022741"/>
    </source>
</evidence>
<dbReference type="GO" id="GO:0005524">
    <property type="term" value="F:ATP binding"/>
    <property type="evidence" value="ECO:0007669"/>
    <property type="project" value="UniProtKB-KW"/>
</dbReference>
<dbReference type="PRINTS" id="PR00344">
    <property type="entry name" value="BCTRLSENSOR"/>
</dbReference>
<keyword evidence="4" id="KW-0808">Transferase</keyword>
<dbReference type="Pfam" id="PF00512">
    <property type="entry name" value="HisKA"/>
    <property type="match status" value="1"/>
</dbReference>
<dbReference type="Gene3D" id="3.30.450.20">
    <property type="entry name" value="PAS domain"/>
    <property type="match status" value="1"/>
</dbReference>
<dbReference type="Proteomes" id="UP000317717">
    <property type="component" value="Unassembled WGS sequence"/>
</dbReference>
<protein>
    <recommendedName>
        <fullName evidence="12">Sensory histidine kinase/phosphatase NtrB</fullName>
        <ecNumber evidence="2">2.7.13.3</ecNumber>
    </recommendedName>
    <alternativeName>
        <fullName evidence="13">Nitrogen regulation protein NR(II)</fullName>
    </alternativeName>
    <alternativeName>
        <fullName evidence="14">Nitrogen regulator II</fullName>
    </alternativeName>
</protein>
<evidence type="ECO:0000256" key="13">
    <source>
        <dbReference type="ARBA" id="ARBA00042313"/>
    </source>
</evidence>
<dbReference type="PANTHER" id="PTHR43065">
    <property type="entry name" value="SENSOR HISTIDINE KINASE"/>
    <property type="match status" value="1"/>
</dbReference>
<evidence type="ECO:0000256" key="9">
    <source>
        <dbReference type="ARBA" id="ARBA00023012"/>
    </source>
</evidence>
<dbReference type="GO" id="GO:0000155">
    <property type="term" value="F:phosphorelay sensor kinase activity"/>
    <property type="evidence" value="ECO:0007669"/>
    <property type="project" value="InterPro"/>
</dbReference>
<dbReference type="EMBL" id="BJLJ01000008">
    <property type="protein sequence ID" value="GEA67929.1"/>
    <property type="molecule type" value="Genomic_DNA"/>
</dbReference>
<comment type="function">
    <text evidence="11">Member of the two-component regulatory system NtrB/NtrC, which controls expression of the nitrogen-regulated (ntr) genes in response to nitrogen limitation. Under conditions of nitrogen limitation, NtrB autophosphorylates and transfers the phosphoryl group to NtrC. In the presence of nitrogen, acts as a phosphatase that dephosphorylates and inactivates NtrC.</text>
</comment>
<dbReference type="SMART" id="SM00388">
    <property type="entry name" value="HisKA"/>
    <property type="match status" value="1"/>
</dbReference>
<evidence type="ECO:0000313" key="16">
    <source>
        <dbReference type="Proteomes" id="UP000317717"/>
    </source>
</evidence>
<dbReference type="EC" id="2.7.13.3" evidence="2"/>
<evidence type="ECO:0000256" key="12">
    <source>
        <dbReference type="ARBA" id="ARBA00039567"/>
    </source>
</evidence>
<evidence type="ECO:0000256" key="10">
    <source>
        <dbReference type="ARBA" id="ARBA00023231"/>
    </source>
</evidence>
<proteinExistence type="predicted"/>
<dbReference type="Pfam" id="PF02518">
    <property type="entry name" value="HATPase_c"/>
    <property type="match status" value="1"/>
</dbReference>
<gene>
    <name evidence="15" type="primary">glnL</name>
    <name evidence="15" type="ORF">PA3_20870</name>
</gene>
<name>A0A1S8XH40_ACIPI</name>
<dbReference type="AlphaFoldDB" id="A0A1S8XH40"/>
<evidence type="ECO:0000256" key="2">
    <source>
        <dbReference type="ARBA" id="ARBA00012438"/>
    </source>
</evidence>
<keyword evidence="7" id="KW-0378">Hydrolase</keyword>
<evidence type="ECO:0000256" key="14">
    <source>
        <dbReference type="ARBA" id="ARBA00043094"/>
    </source>
</evidence>
<evidence type="ECO:0000256" key="6">
    <source>
        <dbReference type="ARBA" id="ARBA00022777"/>
    </source>
</evidence>
<evidence type="ECO:0000256" key="4">
    <source>
        <dbReference type="ARBA" id="ARBA00022679"/>
    </source>
</evidence>
<dbReference type="PROSITE" id="PS50112">
    <property type="entry name" value="PAS"/>
    <property type="match status" value="1"/>
</dbReference>
<keyword evidence="5" id="KW-0547">Nucleotide-binding</keyword>
<dbReference type="SMART" id="SM00387">
    <property type="entry name" value="HATPase_c"/>
    <property type="match status" value="1"/>
</dbReference>
<comment type="caution">
    <text evidence="15">The sequence shown here is derived from an EMBL/GenBank/DDBJ whole genome shotgun (WGS) entry which is preliminary data.</text>
</comment>
<dbReference type="CDD" id="cd00082">
    <property type="entry name" value="HisKA"/>
    <property type="match status" value="1"/>
</dbReference>